<proteinExistence type="predicted"/>
<dbReference type="AlphaFoldDB" id="A0A7Y0A534"/>
<organism evidence="2 3">
    <name type="scientific">Chryseobacterium cheonjiense</name>
    <dbReference type="NCBI Taxonomy" id="2728845"/>
    <lineage>
        <taxon>Bacteria</taxon>
        <taxon>Pseudomonadati</taxon>
        <taxon>Bacteroidota</taxon>
        <taxon>Flavobacteriia</taxon>
        <taxon>Flavobacteriales</taxon>
        <taxon>Weeksellaceae</taxon>
        <taxon>Chryseobacterium group</taxon>
        <taxon>Chryseobacterium</taxon>
    </lineage>
</organism>
<dbReference type="EMBL" id="JABBGF010000001">
    <property type="protein sequence ID" value="NML56731.1"/>
    <property type="molecule type" value="Genomic_DNA"/>
</dbReference>
<gene>
    <name evidence="2" type="ORF">HHL20_05185</name>
</gene>
<feature type="region of interest" description="Disordered" evidence="1">
    <location>
        <begin position="92"/>
        <end position="121"/>
    </location>
</feature>
<evidence type="ECO:0000256" key="1">
    <source>
        <dbReference type="SAM" id="MobiDB-lite"/>
    </source>
</evidence>
<dbReference type="Proteomes" id="UP000552615">
    <property type="component" value="Unassembled WGS sequence"/>
</dbReference>
<feature type="compositionally biased region" description="Polar residues" evidence="1">
    <location>
        <begin position="105"/>
        <end position="121"/>
    </location>
</feature>
<comment type="caution">
    <text evidence="2">The sequence shown here is derived from an EMBL/GenBank/DDBJ whole genome shotgun (WGS) entry which is preliminary data.</text>
</comment>
<protein>
    <submittedName>
        <fullName evidence="2">Uncharacterized protein</fullName>
    </submittedName>
</protein>
<accession>A0A7Y0A534</accession>
<reference evidence="2 3" key="1">
    <citation type="submission" date="2020-04" db="EMBL/GenBank/DDBJ databases">
        <title>Chryseobacterium sp. RJ-7-14 sp. nov., isolated from Jeju soil.</title>
        <authorList>
            <person name="Dahal R.H."/>
            <person name="Chaudhary D.K."/>
        </authorList>
    </citation>
    <scope>NUCLEOTIDE SEQUENCE [LARGE SCALE GENOMIC DNA]</scope>
    <source>
        <strain evidence="2 3">RJ-7-14</strain>
    </source>
</reference>
<sequence length="121" mass="13779">MEEEIMRETGESPLIRQVRFNPAIPETYRNSNQQPLITPEVIEERITDIEEVVVTGARASRGFIERAIDWIGEQFTGDSNTLQVRQNAQKGANFEQVPKQDLKNSGETNIQEQVTIKPNQP</sequence>
<evidence type="ECO:0000313" key="3">
    <source>
        <dbReference type="Proteomes" id="UP000552615"/>
    </source>
</evidence>
<dbReference type="RefSeq" id="WP_169230107.1">
    <property type="nucleotide sequence ID" value="NZ_JABBGF010000001.1"/>
</dbReference>
<evidence type="ECO:0000313" key="2">
    <source>
        <dbReference type="EMBL" id="NML56731.1"/>
    </source>
</evidence>
<name>A0A7Y0A534_9FLAO</name>
<keyword evidence="3" id="KW-1185">Reference proteome</keyword>